<gene>
    <name evidence="1" type="ORF">AVEN_113490_1</name>
</gene>
<evidence type="ECO:0000313" key="2">
    <source>
        <dbReference type="Proteomes" id="UP000499080"/>
    </source>
</evidence>
<keyword evidence="2" id="KW-1185">Reference proteome</keyword>
<comment type="caution">
    <text evidence="1">The sequence shown here is derived from an EMBL/GenBank/DDBJ whole genome shotgun (WGS) entry which is preliminary data.</text>
</comment>
<accession>A0A4Y2TLM9</accession>
<proteinExistence type="predicted"/>
<evidence type="ECO:0000313" key="1">
    <source>
        <dbReference type="EMBL" id="GBO00016.1"/>
    </source>
</evidence>
<organism evidence="1 2">
    <name type="scientific">Araneus ventricosus</name>
    <name type="common">Orbweaver spider</name>
    <name type="synonym">Epeira ventricosa</name>
    <dbReference type="NCBI Taxonomy" id="182803"/>
    <lineage>
        <taxon>Eukaryota</taxon>
        <taxon>Metazoa</taxon>
        <taxon>Ecdysozoa</taxon>
        <taxon>Arthropoda</taxon>
        <taxon>Chelicerata</taxon>
        <taxon>Arachnida</taxon>
        <taxon>Araneae</taxon>
        <taxon>Araneomorphae</taxon>
        <taxon>Entelegynae</taxon>
        <taxon>Araneoidea</taxon>
        <taxon>Araneidae</taxon>
        <taxon>Araneus</taxon>
    </lineage>
</organism>
<dbReference type="Proteomes" id="UP000499080">
    <property type="component" value="Unassembled WGS sequence"/>
</dbReference>
<reference evidence="1 2" key="1">
    <citation type="journal article" date="2019" name="Sci. Rep.">
        <title>Orb-weaving spider Araneus ventricosus genome elucidates the spidroin gene catalogue.</title>
        <authorList>
            <person name="Kono N."/>
            <person name="Nakamura H."/>
            <person name="Ohtoshi R."/>
            <person name="Moran D.A.P."/>
            <person name="Shinohara A."/>
            <person name="Yoshida Y."/>
            <person name="Fujiwara M."/>
            <person name="Mori M."/>
            <person name="Tomita M."/>
            <person name="Arakawa K."/>
        </authorList>
    </citation>
    <scope>NUCLEOTIDE SEQUENCE [LARGE SCALE GENOMIC DNA]</scope>
</reference>
<dbReference type="AlphaFoldDB" id="A0A4Y2TLM9"/>
<sequence>MRARRHKSPDLRSHFSRYLRDENHKKQRFLLLLSWFAVQASNLGRSDKTTLQRFVPPAAITPTTANDRSLPPASEQHFPTHFHHSCSVCDYLEILQGQSGDVNWIGEKFRYYCSRSSCFKFNGIEDL</sequence>
<protein>
    <submittedName>
        <fullName evidence="1">Uncharacterized protein</fullName>
    </submittedName>
</protein>
<name>A0A4Y2TLM9_ARAVE</name>
<dbReference type="EMBL" id="BGPR01028698">
    <property type="protein sequence ID" value="GBO00016.1"/>
    <property type="molecule type" value="Genomic_DNA"/>
</dbReference>